<comment type="caution">
    <text evidence="6">The sequence shown here is derived from an EMBL/GenBank/DDBJ whole genome shotgun (WGS) entry which is preliminary data.</text>
</comment>
<evidence type="ECO:0000313" key="7">
    <source>
        <dbReference type="Proteomes" id="UP000001396"/>
    </source>
</evidence>
<keyword evidence="4 6" id="KW-0269">Exonuclease</keyword>
<dbReference type="InterPro" id="IPR013520">
    <property type="entry name" value="Ribonucl_H"/>
</dbReference>
<dbReference type="CDD" id="cd06135">
    <property type="entry name" value="Orn"/>
    <property type="match status" value="1"/>
</dbReference>
<dbReference type="PANTHER" id="PTHR11046">
    <property type="entry name" value="OLIGORIBONUCLEASE, MITOCHONDRIAL"/>
    <property type="match status" value="1"/>
</dbReference>
<comment type="similarity">
    <text evidence="1">Belongs to the oligoribonuclease family.</text>
</comment>
<name>D3BSL9_HETP5</name>
<dbReference type="InterPro" id="IPR012337">
    <property type="entry name" value="RNaseH-like_sf"/>
</dbReference>
<evidence type="ECO:0000313" key="6">
    <source>
        <dbReference type="EMBL" id="EFA75484.1"/>
    </source>
</evidence>
<feature type="domain" description="Exonuclease" evidence="5">
    <location>
        <begin position="274"/>
        <end position="447"/>
    </location>
</feature>
<proteinExistence type="inferred from homology"/>
<dbReference type="HAMAP" id="MF_00045">
    <property type="entry name" value="Oligoribonuclease"/>
    <property type="match status" value="1"/>
</dbReference>
<evidence type="ECO:0000256" key="3">
    <source>
        <dbReference type="ARBA" id="ARBA00022801"/>
    </source>
</evidence>
<evidence type="ECO:0000256" key="1">
    <source>
        <dbReference type="ARBA" id="ARBA00009921"/>
    </source>
</evidence>
<dbReference type="FunFam" id="3.30.420.10:FF:000003">
    <property type="entry name" value="Oligoribonuclease"/>
    <property type="match status" value="1"/>
</dbReference>
<dbReference type="SMART" id="SM00479">
    <property type="entry name" value="EXOIII"/>
    <property type="match status" value="1"/>
</dbReference>
<accession>D3BSL9</accession>
<gene>
    <name evidence="6" type="primary">rexo2-2</name>
    <name evidence="6" type="ORF">PPL_10988</name>
</gene>
<evidence type="ECO:0000256" key="2">
    <source>
        <dbReference type="ARBA" id="ARBA00022722"/>
    </source>
</evidence>
<dbReference type="InParanoid" id="D3BSL9"/>
<dbReference type="RefSeq" id="XP_020427618.1">
    <property type="nucleotide sequence ID" value="XM_020581748.1"/>
</dbReference>
<keyword evidence="2" id="KW-0540">Nuclease</keyword>
<dbReference type="EMBL" id="ADBJ01000054">
    <property type="protein sequence ID" value="EFA75484.1"/>
    <property type="molecule type" value="Genomic_DNA"/>
</dbReference>
<dbReference type="Proteomes" id="UP000001396">
    <property type="component" value="Unassembled WGS sequence"/>
</dbReference>
<evidence type="ECO:0000256" key="4">
    <source>
        <dbReference type="ARBA" id="ARBA00022839"/>
    </source>
</evidence>
<dbReference type="NCBIfam" id="NF003765">
    <property type="entry name" value="PRK05359.1"/>
    <property type="match status" value="1"/>
</dbReference>
<dbReference type="GeneID" id="31366457"/>
<dbReference type="AlphaFoldDB" id="D3BSL9"/>
<organism evidence="6 7">
    <name type="scientific">Heterostelium pallidum (strain ATCC 26659 / Pp 5 / PN500)</name>
    <name type="common">Cellular slime mold</name>
    <name type="synonym">Polysphondylium pallidum</name>
    <dbReference type="NCBI Taxonomy" id="670386"/>
    <lineage>
        <taxon>Eukaryota</taxon>
        <taxon>Amoebozoa</taxon>
        <taxon>Evosea</taxon>
        <taxon>Eumycetozoa</taxon>
        <taxon>Dictyostelia</taxon>
        <taxon>Acytosteliales</taxon>
        <taxon>Acytosteliaceae</taxon>
        <taxon>Heterostelium</taxon>
    </lineage>
</organism>
<sequence>MICGNCGCGNHSCGGNCAWAIKQLQEQINKLTQQVTNLESSKITTQTVKVPNHFQKITNTQFTAIPGSQATLTVTRPTKLIAFVSFHSLSPSVLTSCDVTSALNGNVMTLAGYNDYPWPTGTSLNHNHYVNGVSITQEVLQPGCTYNYDIRGRVRCGNQQCDANGFASFDFLDKFTSKINSSAATKYIKLAKKCSFSTININCLSSLPKQSIFENSNNKFNSRSSQFLKRQQQQKSIIYKNFYTSSSLSYSDTNSNYNDNNNKMSSTTNDRANRLIWVDLEMTGLDITKDHIMEMACIITDSELNVVEVGPELIVHIDDKDLNSMDQWCTEHHGQSGLTEKCRQSKLSIQDAEKQMVEFLRKHVDKGQCPLAGNSVHQDKRFLLKEMPLFADMLHYRIVDVSTIKELVRRWYPSVANGLKKRNLHRTLADIEDSIEELKYYRSTVFKQQLP</sequence>
<dbReference type="Pfam" id="PF00929">
    <property type="entry name" value="RNase_T"/>
    <property type="match status" value="1"/>
</dbReference>
<dbReference type="InterPro" id="IPR036397">
    <property type="entry name" value="RNaseH_sf"/>
</dbReference>
<protein>
    <submittedName>
        <fullName evidence="6">RNA exonuclease 2</fullName>
    </submittedName>
</protein>
<dbReference type="GO" id="GO:0003676">
    <property type="term" value="F:nucleic acid binding"/>
    <property type="evidence" value="ECO:0007669"/>
    <property type="project" value="InterPro"/>
</dbReference>
<reference evidence="6 7" key="1">
    <citation type="journal article" date="2011" name="Genome Res.">
        <title>Phylogeny-wide analysis of social amoeba genomes highlights ancient origins for complex intercellular communication.</title>
        <authorList>
            <person name="Heidel A.J."/>
            <person name="Lawal H.M."/>
            <person name="Felder M."/>
            <person name="Schilde C."/>
            <person name="Helps N.R."/>
            <person name="Tunggal B."/>
            <person name="Rivero F."/>
            <person name="John U."/>
            <person name="Schleicher M."/>
            <person name="Eichinger L."/>
            <person name="Platzer M."/>
            <person name="Noegel A.A."/>
            <person name="Schaap P."/>
            <person name="Gloeckner G."/>
        </authorList>
    </citation>
    <scope>NUCLEOTIDE SEQUENCE [LARGE SCALE GENOMIC DNA]</scope>
    <source>
        <strain evidence="7">ATCC 26659 / Pp 5 / PN500</strain>
    </source>
</reference>
<dbReference type="SUPFAM" id="SSF53098">
    <property type="entry name" value="Ribonuclease H-like"/>
    <property type="match status" value="1"/>
</dbReference>
<dbReference type="GO" id="GO:0005739">
    <property type="term" value="C:mitochondrion"/>
    <property type="evidence" value="ECO:0007669"/>
    <property type="project" value="TreeGrafter"/>
</dbReference>
<keyword evidence="3" id="KW-0378">Hydrolase</keyword>
<dbReference type="Gene3D" id="3.30.420.10">
    <property type="entry name" value="Ribonuclease H-like superfamily/Ribonuclease H"/>
    <property type="match status" value="1"/>
</dbReference>
<dbReference type="PANTHER" id="PTHR11046:SF0">
    <property type="entry name" value="OLIGORIBONUCLEASE, MITOCHONDRIAL"/>
    <property type="match status" value="1"/>
</dbReference>
<evidence type="ECO:0000259" key="5">
    <source>
        <dbReference type="SMART" id="SM00479"/>
    </source>
</evidence>
<dbReference type="GO" id="GO:0000175">
    <property type="term" value="F:3'-5'-RNA exonuclease activity"/>
    <property type="evidence" value="ECO:0007669"/>
    <property type="project" value="InterPro"/>
</dbReference>
<keyword evidence="7" id="KW-1185">Reference proteome</keyword>
<dbReference type="STRING" id="670386.D3BSL9"/>
<dbReference type="InterPro" id="IPR022894">
    <property type="entry name" value="Oligoribonuclease"/>
</dbReference>